<accession>A0ABP0PSA2</accession>
<dbReference type="Gene3D" id="3.90.70.10">
    <property type="entry name" value="Cysteine proteinases"/>
    <property type="match status" value="1"/>
</dbReference>
<evidence type="ECO:0000256" key="3">
    <source>
        <dbReference type="PROSITE-ProRule" id="PRU00023"/>
    </source>
</evidence>
<dbReference type="InterPro" id="IPR036770">
    <property type="entry name" value="Ankyrin_rpt-contain_sf"/>
</dbReference>
<dbReference type="InterPro" id="IPR000668">
    <property type="entry name" value="Peptidase_C1A_C"/>
</dbReference>
<keyword evidence="3" id="KW-0040">ANK repeat</keyword>
<dbReference type="SMART" id="SM00645">
    <property type="entry name" value="Pept_C1"/>
    <property type="match status" value="1"/>
</dbReference>
<keyword evidence="2" id="KW-0865">Zymogen</keyword>
<protein>
    <recommendedName>
        <fullName evidence="4">Peptidase C1A papain C-terminal domain-containing protein</fullName>
    </recommendedName>
</protein>
<evidence type="ECO:0000256" key="1">
    <source>
        <dbReference type="ARBA" id="ARBA00008455"/>
    </source>
</evidence>
<sequence>MPRRIAAPLASASPRSAPFRCIWRRSVGAWKSWRRPTVRRGASLDVADQNGRTALMVAAASGQSAASGWLLAKKAAVDCQTHYGYTALHYAALVPRPEVVRILLDAKARTGSIDREGRTALHAALSTLPSGGRSPTVVTSCDPAGIGDEYCYDHDISHGYRRLEQEEMQLRVVKMAVSALLSVRADVELRDGTGRNALDIVKGKRRWELLQWLTEEGQPARTAWSFQLARAPGRAGGQRCNEGSPGVRMHSPHVTNTLWLEEGGALLLGLLQRQKVACGVGGSVLITSPPAMAFATAAVRLAALAASVHGDPARSVGRRREERVRPFLPGDDLNFEPVQVTSHCHKGQWCPLPENFLSASEACEFAVLRVNEMRQKCHGFTLAPIRRQDYKVAGTVRKDMDGYSVYKLLLEPINKFVPTSVEIEVAHLHRITDLSIFQVTKVKPAACSLFSAADDAELMVPTTWKETKEAAELARRILNEQRKALCPERPSLQLLRILAAARQPAEGQVWRLQLEIREELEEFGEKSGSFEEQILVSYALDTEVPQEMALSAEVYAGRYPCKMVHEEKEQTTLDAEEDLENATEHAAAASVRRLSWDPTSASEAVAAGSNQVERPFVEQGLDLPDDFDPRLEKTLCFPRGLSRRQGSCGASWAFASTAVASFRECLTLLHQGEQPASLNFFSAQELVSCSAHHGCSGGSAAEAFYYMKQRGIARENCSPYRMRCFHDQSTISMQAADFETLGQNSSSCAGADGRSSKTPCKCLPSVFHLTSPVLCDLLPAACPKTKIPSFFKMRGTKEGNSVPQLERHIMQELLTDGPLYVSLLLYEDFFDASSWSESGIYLHEQGEAFGRHGAALVGWGSDSNSRDYWLLLNSFGMQWQQGGYFKVLRGDTDLEMLHYGAWGADFQLSAAERKRFPAIFAVEVSFSPVPERHGLASEPLTELEHVWLRVAFATDEPATSLIRVSGLATGLTAEVAENLTTAKIERLETVDGAERHNTEIDLLRHDLLGDRLELRIWASDHAKNTGDWGPVTFDVPELHVFRAALSDGGLRRRLESGRNGLEALAGTKVLVV</sequence>
<evidence type="ECO:0000313" key="6">
    <source>
        <dbReference type="Proteomes" id="UP001642484"/>
    </source>
</evidence>
<dbReference type="PROSITE" id="PS50088">
    <property type="entry name" value="ANK_REPEAT"/>
    <property type="match status" value="1"/>
</dbReference>
<name>A0ABP0PSA2_9DINO</name>
<keyword evidence="6" id="KW-1185">Reference proteome</keyword>
<dbReference type="Pfam" id="PF12796">
    <property type="entry name" value="Ank_2"/>
    <property type="match status" value="1"/>
</dbReference>
<evidence type="ECO:0000256" key="2">
    <source>
        <dbReference type="ARBA" id="ARBA00023145"/>
    </source>
</evidence>
<dbReference type="InterPro" id="IPR002110">
    <property type="entry name" value="Ankyrin_rpt"/>
</dbReference>
<proteinExistence type="inferred from homology"/>
<feature type="domain" description="Peptidase C1A papain C-terminal" evidence="4">
    <location>
        <begin position="623"/>
        <end position="902"/>
    </location>
</feature>
<feature type="repeat" description="ANK" evidence="3">
    <location>
        <begin position="83"/>
        <end position="115"/>
    </location>
</feature>
<reference evidence="5 6" key="1">
    <citation type="submission" date="2024-02" db="EMBL/GenBank/DDBJ databases">
        <authorList>
            <person name="Chen Y."/>
            <person name="Shah S."/>
            <person name="Dougan E. K."/>
            <person name="Thang M."/>
            <person name="Chan C."/>
        </authorList>
    </citation>
    <scope>NUCLEOTIDE SEQUENCE [LARGE SCALE GENOMIC DNA]</scope>
</reference>
<comment type="similarity">
    <text evidence="1">Belongs to the peptidase C1 family.</text>
</comment>
<dbReference type="Proteomes" id="UP001642484">
    <property type="component" value="Unassembled WGS sequence"/>
</dbReference>
<dbReference type="SUPFAM" id="SSF48403">
    <property type="entry name" value="Ankyrin repeat"/>
    <property type="match status" value="1"/>
</dbReference>
<evidence type="ECO:0000313" key="5">
    <source>
        <dbReference type="EMBL" id="CAK9078779.1"/>
    </source>
</evidence>
<dbReference type="PROSITE" id="PS50297">
    <property type="entry name" value="ANK_REP_REGION"/>
    <property type="match status" value="1"/>
</dbReference>
<dbReference type="SUPFAM" id="SSF54001">
    <property type="entry name" value="Cysteine proteinases"/>
    <property type="match status" value="1"/>
</dbReference>
<dbReference type="Pfam" id="PF00112">
    <property type="entry name" value="Peptidase_C1"/>
    <property type="match status" value="1"/>
</dbReference>
<evidence type="ECO:0000259" key="4">
    <source>
        <dbReference type="SMART" id="SM00645"/>
    </source>
</evidence>
<dbReference type="InterPro" id="IPR038765">
    <property type="entry name" value="Papain-like_cys_pep_sf"/>
</dbReference>
<dbReference type="SMART" id="SM00248">
    <property type="entry name" value="ANK"/>
    <property type="match status" value="2"/>
</dbReference>
<dbReference type="Gene3D" id="1.25.40.20">
    <property type="entry name" value="Ankyrin repeat-containing domain"/>
    <property type="match status" value="1"/>
</dbReference>
<dbReference type="EMBL" id="CAXAMN010023584">
    <property type="protein sequence ID" value="CAK9078779.1"/>
    <property type="molecule type" value="Genomic_DNA"/>
</dbReference>
<dbReference type="PANTHER" id="PTHR12411">
    <property type="entry name" value="CYSTEINE PROTEASE FAMILY C1-RELATED"/>
    <property type="match status" value="1"/>
</dbReference>
<comment type="caution">
    <text evidence="5">The sequence shown here is derived from an EMBL/GenBank/DDBJ whole genome shotgun (WGS) entry which is preliminary data.</text>
</comment>
<organism evidence="5 6">
    <name type="scientific">Durusdinium trenchii</name>
    <dbReference type="NCBI Taxonomy" id="1381693"/>
    <lineage>
        <taxon>Eukaryota</taxon>
        <taxon>Sar</taxon>
        <taxon>Alveolata</taxon>
        <taxon>Dinophyceae</taxon>
        <taxon>Suessiales</taxon>
        <taxon>Symbiodiniaceae</taxon>
        <taxon>Durusdinium</taxon>
    </lineage>
</organism>
<gene>
    <name evidence="5" type="ORF">CCMP2556_LOCUS38838</name>
</gene>
<dbReference type="InterPro" id="IPR013128">
    <property type="entry name" value="Peptidase_C1A"/>
</dbReference>